<evidence type="ECO:0000313" key="9">
    <source>
        <dbReference type="EMBL" id="OGK23066.1"/>
    </source>
</evidence>
<evidence type="ECO:0000256" key="1">
    <source>
        <dbReference type="ARBA" id="ARBA00006540"/>
    </source>
</evidence>
<keyword evidence="4 9" id="KW-0689">Ribosomal protein</keyword>
<dbReference type="GO" id="GO:0006412">
    <property type="term" value="P:translation"/>
    <property type="evidence" value="ECO:0007669"/>
    <property type="project" value="InterPro"/>
</dbReference>
<dbReference type="InterPro" id="IPR000597">
    <property type="entry name" value="Ribosomal_uL3"/>
</dbReference>
<proteinExistence type="inferred from homology"/>
<dbReference type="PANTHER" id="PTHR11229:SF16">
    <property type="entry name" value="LARGE RIBOSOMAL SUBUNIT PROTEIN UL3C"/>
    <property type="match status" value="1"/>
</dbReference>
<evidence type="ECO:0000313" key="10">
    <source>
        <dbReference type="Proteomes" id="UP000177159"/>
    </source>
</evidence>
<evidence type="ECO:0000256" key="4">
    <source>
        <dbReference type="ARBA" id="ARBA00022980"/>
    </source>
</evidence>
<dbReference type="Proteomes" id="UP000177159">
    <property type="component" value="Unassembled WGS sequence"/>
</dbReference>
<comment type="caution">
    <text evidence="9">The sequence shown here is derived from an EMBL/GenBank/DDBJ whole genome shotgun (WGS) entry which is preliminary data.</text>
</comment>
<evidence type="ECO:0000256" key="6">
    <source>
        <dbReference type="ARBA" id="ARBA00035243"/>
    </source>
</evidence>
<dbReference type="Pfam" id="PF00297">
    <property type="entry name" value="Ribosomal_L3"/>
    <property type="match status" value="1"/>
</dbReference>
<name>A0A1F7GX07_9BACT</name>
<dbReference type="GO" id="GO:0019843">
    <property type="term" value="F:rRNA binding"/>
    <property type="evidence" value="ECO:0007669"/>
    <property type="project" value="UniProtKB-KW"/>
</dbReference>
<protein>
    <recommendedName>
        <fullName evidence="6">Large ribosomal subunit protein uL3</fullName>
    </recommendedName>
    <alternativeName>
        <fullName evidence="7">50S ribosomal protein L3</fullName>
    </alternativeName>
</protein>
<keyword evidence="5" id="KW-0687">Ribonucleoprotein</keyword>
<organism evidence="9 10">
    <name type="scientific">Candidatus Roizmanbacteria bacterium RIFCSPHIGHO2_02_FULL_37_24</name>
    <dbReference type="NCBI Taxonomy" id="1802037"/>
    <lineage>
        <taxon>Bacteria</taxon>
        <taxon>Candidatus Roizmaniibacteriota</taxon>
    </lineage>
</organism>
<dbReference type="GO" id="GO:0003735">
    <property type="term" value="F:structural constituent of ribosome"/>
    <property type="evidence" value="ECO:0007669"/>
    <property type="project" value="InterPro"/>
</dbReference>
<dbReference type="InterPro" id="IPR009000">
    <property type="entry name" value="Transl_B-barrel_sf"/>
</dbReference>
<evidence type="ECO:0000256" key="5">
    <source>
        <dbReference type="ARBA" id="ARBA00023274"/>
    </source>
</evidence>
<dbReference type="FunFam" id="2.40.30.10:FF:000004">
    <property type="entry name" value="50S ribosomal protein L3"/>
    <property type="match status" value="1"/>
</dbReference>
<dbReference type="AlphaFoldDB" id="A0A1F7GX07"/>
<dbReference type="SUPFAM" id="SSF50447">
    <property type="entry name" value="Translation proteins"/>
    <property type="match status" value="1"/>
</dbReference>
<evidence type="ECO:0000256" key="3">
    <source>
        <dbReference type="ARBA" id="ARBA00022884"/>
    </source>
</evidence>
<dbReference type="EMBL" id="MFZM01000028">
    <property type="protein sequence ID" value="OGK23066.1"/>
    <property type="molecule type" value="Genomic_DNA"/>
</dbReference>
<reference evidence="9 10" key="1">
    <citation type="journal article" date="2016" name="Nat. Commun.">
        <title>Thousands of microbial genomes shed light on interconnected biogeochemical processes in an aquifer system.</title>
        <authorList>
            <person name="Anantharaman K."/>
            <person name="Brown C.T."/>
            <person name="Hug L.A."/>
            <person name="Sharon I."/>
            <person name="Castelle C.J."/>
            <person name="Probst A.J."/>
            <person name="Thomas B.C."/>
            <person name="Singh A."/>
            <person name="Wilkins M.J."/>
            <person name="Karaoz U."/>
            <person name="Brodie E.L."/>
            <person name="Williams K.H."/>
            <person name="Hubbard S.S."/>
            <person name="Banfield J.F."/>
        </authorList>
    </citation>
    <scope>NUCLEOTIDE SEQUENCE [LARGE SCALE GENOMIC DNA]</scope>
</reference>
<evidence type="ECO:0000256" key="8">
    <source>
        <dbReference type="SAM" id="MobiDB-lite"/>
    </source>
</evidence>
<feature type="region of interest" description="Disordered" evidence="8">
    <location>
        <begin position="149"/>
        <end position="175"/>
    </location>
</feature>
<sequence>MKAQFILGKKGITKQTFDEKGERIPVTEVMTSPCYLIGIKSQDADGYWAVQLGFGATKKIKKSKEGLLKKAGVKTPLRFLREIRLDKMLDTGLEVALIDKDKKEGLKIGEFEIFIGDTIKPEQMFAKNDLIQATGVSKGKGFQGVVKRHGFKGGPRTHGQSDRERAPGSIGQSTTPGRVFKGMRMAGRMGSNTTTVKNLKVFEVSDEKLIVQGLIPGTRGGLVMIQPVIH</sequence>
<accession>A0A1F7GX07</accession>
<dbReference type="InterPro" id="IPR019927">
    <property type="entry name" value="Ribosomal_uL3_bac/org-type"/>
</dbReference>
<dbReference type="PANTHER" id="PTHR11229">
    <property type="entry name" value="50S RIBOSOMAL PROTEIN L3"/>
    <property type="match status" value="1"/>
</dbReference>
<evidence type="ECO:0000256" key="2">
    <source>
        <dbReference type="ARBA" id="ARBA00022730"/>
    </source>
</evidence>
<gene>
    <name evidence="9" type="ORF">A3C24_00265</name>
</gene>
<comment type="similarity">
    <text evidence="1">Belongs to the universal ribosomal protein uL3 family.</text>
</comment>
<evidence type="ECO:0000256" key="7">
    <source>
        <dbReference type="ARBA" id="ARBA00035457"/>
    </source>
</evidence>
<keyword evidence="3" id="KW-0694">RNA-binding</keyword>
<keyword evidence="2" id="KW-0699">rRNA-binding</keyword>
<dbReference type="GO" id="GO:0022625">
    <property type="term" value="C:cytosolic large ribosomal subunit"/>
    <property type="evidence" value="ECO:0007669"/>
    <property type="project" value="TreeGrafter"/>
</dbReference>
<dbReference type="Gene3D" id="2.40.30.10">
    <property type="entry name" value="Translation factors"/>
    <property type="match status" value="1"/>
</dbReference>
<dbReference type="Gene3D" id="3.30.160.810">
    <property type="match status" value="1"/>
</dbReference>